<gene>
    <name evidence="2" type="ORF">GCK32_013925</name>
</gene>
<evidence type="ECO:0000313" key="3">
    <source>
        <dbReference type="Proteomes" id="UP001331761"/>
    </source>
</evidence>
<dbReference type="PANTHER" id="PTHR10334">
    <property type="entry name" value="CYSTEINE-RICH SECRETORY PROTEIN-RELATED"/>
    <property type="match status" value="1"/>
</dbReference>
<dbReference type="InterPro" id="IPR035940">
    <property type="entry name" value="CAP_sf"/>
</dbReference>
<dbReference type="Pfam" id="PF00188">
    <property type="entry name" value="CAP"/>
    <property type="match status" value="1"/>
</dbReference>
<evidence type="ECO:0000259" key="1">
    <source>
        <dbReference type="SMART" id="SM00198"/>
    </source>
</evidence>
<dbReference type="InterPro" id="IPR014044">
    <property type="entry name" value="CAP_dom"/>
</dbReference>
<proteinExistence type="predicted"/>
<reference evidence="2 3" key="1">
    <citation type="submission" date="2019-10" db="EMBL/GenBank/DDBJ databases">
        <title>Assembly and Annotation for the nematode Trichostrongylus colubriformis.</title>
        <authorList>
            <person name="Martin J."/>
        </authorList>
    </citation>
    <scope>NUCLEOTIDE SEQUENCE [LARGE SCALE GENOMIC DNA]</scope>
    <source>
        <strain evidence="2">G859</strain>
        <tissue evidence="2">Whole worm</tissue>
    </source>
</reference>
<dbReference type="InterPro" id="IPR002413">
    <property type="entry name" value="V5_allergen-like"/>
</dbReference>
<comment type="caution">
    <text evidence="2">The sequence shown here is derived from an EMBL/GenBank/DDBJ whole genome shotgun (WGS) entry which is preliminary data.</text>
</comment>
<dbReference type="PRINTS" id="PR00837">
    <property type="entry name" value="V5TPXLIKE"/>
</dbReference>
<dbReference type="PROSITE" id="PS01009">
    <property type="entry name" value="CRISP_1"/>
    <property type="match status" value="1"/>
</dbReference>
<protein>
    <submittedName>
        <fullName evidence="2">C-type single domain activation associated secreted protein ASP3</fullName>
    </submittedName>
</protein>
<dbReference type="AlphaFoldDB" id="A0AAN8FE72"/>
<sequence>MSICLNNTKHHKNSRIKAPREFGGHAKPQRAMFVLATVAYLTLLTTAEQNMRCSNSNGMTVELRQLVLDEHNKYRSKVARGLAANPVFGENAPKAARMFKMAYNCSIENKMAEWLRQCKWGHSPKTNREGLGENLWMMSPVSRNKTASIINAIASWFEELEKKGVPTANKFTMDVFNRGVGHYTQVVWQRSDRIGCGIQDCPNTPMTYVGCEYQTAGNMLNDYIYETNQAHLRFNPMAVRMRI</sequence>
<dbReference type="GO" id="GO:0005576">
    <property type="term" value="C:extracellular region"/>
    <property type="evidence" value="ECO:0007669"/>
    <property type="project" value="InterPro"/>
</dbReference>
<dbReference type="CDD" id="cd05380">
    <property type="entry name" value="CAP_euk"/>
    <property type="match status" value="1"/>
</dbReference>
<accession>A0AAN8FE72</accession>
<dbReference type="SUPFAM" id="SSF55797">
    <property type="entry name" value="PR-1-like"/>
    <property type="match status" value="1"/>
</dbReference>
<name>A0AAN8FE72_TRICO</name>
<evidence type="ECO:0000313" key="2">
    <source>
        <dbReference type="EMBL" id="KAK5975410.1"/>
    </source>
</evidence>
<keyword evidence="3" id="KW-1185">Reference proteome</keyword>
<dbReference type="InterPro" id="IPR001283">
    <property type="entry name" value="CRISP-related"/>
</dbReference>
<dbReference type="Gene3D" id="3.40.33.10">
    <property type="entry name" value="CAP"/>
    <property type="match status" value="1"/>
</dbReference>
<dbReference type="InterPro" id="IPR018244">
    <property type="entry name" value="Allrgn_V5/Tpx1_CS"/>
</dbReference>
<dbReference type="SMART" id="SM00198">
    <property type="entry name" value="SCP"/>
    <property type="match status" value="1"/>
</dbReference>
<dbReference type="Proteomes" id="UP001331761">
    <property type="component" value="Unassembled WGS sequence"/>
</dbReference>
<dbReference type="PRINTS" id="PR00838">
    <property type="entry name" value="V5ALLERGEN"/>
</dbReference>
<dbReference type="EMBL" id="WIXE01013072">
    <property type="protein sequence ID" value="KAK5975410.1"/>
    <property type="molecule type" value="Genomic_DNA"/>
</dbReference>
<organism evidence="2 3">
    <name type="scientific">Trichostrongylus colubriformis</name>
    <name type="common">Black scour worm</name>
    <dbReference type="NCBI Taxonomy" id="6319"/>
    <lineage>
        <taxon>Eukaryota</taxon>
        <taxon>Metazoa</taxon>
        <taxon>Ecdysozoa</taxon>
        <taxon>Nematoda</taxon>
        <taxon>Chromadorea</taxon>
        <taxon>Rhabditida</taxon>
        <taxon>Rhabditina</taxon>
        <taxon>Rhabditomorpha</taxon>
        <taxon>Strongyloidea</taxon>
        <taxon>Trichostrongylidae</taxon>
        <taxon>Trichostrongylus</taxon>
    </lineage>
</organism>
<feature type="domain" description="SCP" evidence="1">
    <location>
        <begin position="62"/>
        <end position="221"/>
    </location>
</feature>